<gene>
    <name evidence="6" type="ORF">ACFPCV_16160</name>
</gene>
<comment type="similarity">
    <text evidence="1">Belongs to the peptidase S33 family.</text>
</comment>
<sequence length="513" mass="53839">MTAWRVGVAMLVAAATLSACTAGPSIRPEIVTNDGAGASVTQSVQPDEVPPLEEADSGIHWRTCSDEILDALSAQQLPDWLRTDCGRVNGVLDSPYAPGRDTARIQLLKAGDGPVPIAVVNDVDGLPGTIYAARLAASLPPEFFEEFQLIGMDRRGTGNSAAANCLPQQVRREMIEPDPAALDVEAWFEAAQTAGQQCSIVLERQLPAFDTWRTAADLDTLRNRLGVSRLNAIGHGEGSRVVSMFADRFPDRVGRLVLDGVPDPTPDAQLALEGVAKGGEAAWDAFVADCVQRGCELGAEPERAFLELLGELRTNALPGTDGVDITAGATMHAVRIGLSDRRTWADLASALAKAADGDGSGLLTILAPTVLGSEVQAASLDGTLVTTCNDMKTRMSPDQVRTAAEDWQDKFPLFGPVAAQRLAFCGPWTVPDHPLPTPTGRGAPPILVLGTASDAITPLEGSQRAAQQLDSGVFLSWQGAGHGALGFSVCATTAATRFLTDGAIPRNGTVCPP</sequence>
<organism evidence="6 7">
    <name type="scientific">Actinophytocola glycyrrhizae</name>
    <dbReference type="NCBI Taxonomy" id="2044873"/>
    <lineage>
        <taxon>Bacteria</taxon>
        <taxon>Bacillati</taxon>
        <taxon>Actinomycetota</taxon>
        <taxon>Actinomycetes</taxon>
        <taxon>Pseudonocardiales</taxon>
        <taxon>Pseudonocardiaceae</taxon>
    </lineage>
</organism>
<feature type="signal peptide" evidence="4">
    <location>
        <begin position="1"/>
        <end position="21"/>
    </location>
</feature>
<keyword evidence="7" id="KW-1185">Reference proteome</keyword>
<dbReference type="Pfam" id="PF08386">
    <property type="entry name" value="Abhydrolase_4"/>
    <property type="match status" value="1"/>
</dbReference>
<comment type="caution">
    <text evidence="6">The sequence shown here is derived from an EMBL/GenBank/DDBJ whole genome shotgun (WGS) entry which is preliminary data.</text>
</comment>
<evidence type="ECO:0000256" key="4">
    <source>
        <dbReference type="SAM" id="SignalP"/>
    </source>
</evidence>
<feature type="chain" id="PRO_5046280794" evidence="4">
    <location>
        <begin position="22"/>
        <end position="513"/>
    </location>
</feature>
<protein>
    <submittedName>
        <fullName evidence="6">Alpha/beta fold hydrolase</fullName>
    </submittedName>
</protein>
<dbReference type="GO" id="GO:0016787">
    <property type="term" value="F:hydrolase activity"/>
    <property type="evidence" value="ECO:0007669"/>
    <property type="project" value="UniProtKB-KW"/>
</dbReference>
<evidence type="ECO:0000256" key="2">
    <source>
        <dbReference type="ARBA" id="ARBA00022729"/>
    </source>
</evidence>
<evidence type="ECO:0000259" key="5">
    <source>
        <dbReference type="Pfam" id="PF08386"/>
    </source>
</evidence>
<dbReference type="RefSeq" id="WP_378056994.1">
    <property type="nucleotide sequence ID" value="NZ_JBHSIS010000007.1"/>
</dbReference>
<feature type="domain" description="Peptidase S33 tripeptidyl aminopeptidase-like C-terminal" evidence="5">
    <location>
        <begin position="412"/>
        <end position="511"/>
    </location>
</feature>
<keyword evidence="2 4" id="KW-0732">Signal</keyword>
<name>A0ABV9S3F4_9PSEU</name>
<dbReference type="PANTHER" id="PTHR43248:SF29">
    <property type="entry name" value="TRIPEPTIDYL AMINOPEPTIDASE"/>
    <property type="match status" value="1"/>
</dbReference>
<evidence type="ECO:0000256" key="1">
    <source>
        <dbReference type="ARBA" id="ARBA00010088"/>
    </source>
</evidence>
<dbReference type="InterPro" id="IPR029058">
    <property type="entry name" value="AB_hydrolase_fold"/>
</dbReference>
<keyword evidence="3 6" id="KW-0378">Hydrolase</keyword>
<dbReference type="Gene3D" id="3.40.50.1820">
    <property type="entry name" value="alpha/beta hydrolase"/>
    <property type="match status" value="1"/>
</dbReference>
<dbReference type="Proteomes" id="UP001595859">
    <property type="component" value="Unassembled WGS sequence"/>
</dbReference>
<dbReference type="SUPFAM" id="SSF53474">
    <property type="entry name" value="alpha/beta-Hydrolases"/>
    <property type="match status" value="1"/>
</dbReference>
<dbReference type="PANTHER" id="PTHR43248">
    <property type="entry name" value="2-SUCCINYL-6-HYDROXY-2,4-CYCLOHEXADIENE-1-CARBOXYLATE SYNTHASE"/>
    <property type="match status" value="1"/>
</dbReference>
<reference evidence="7" key="1">
    <citation type="journal article" date="2019" name="Int. J. Syst. Evol. Microbiol.">
        <title>The Global Catalogue of Microorganisms (GCM) 10K type strain sequencing project: providing services to taxonomists for standard genome sequencing and annotation.</title>
        <authorList>
            <consortium name="The Broad Institute Genomics Platform"/>
            <consortium name="The Broad Institute Genome Sequencing Center for Infectious Disease"/>
            <person name="Wu L."/>
            <person name="Ma J."/>
        </authorList>
    </citation>
    <scope>NUCLEOTIDE SEQUENCE [LARGE SCALE GENOMIC DNA]</scope>
    <source>
        <strain evidence="7">ZS-22-S1</strain>
    </source>
</reference>
<accession>A0ABV9S3F4</accession>
<dbReference type="InterPro" id="IPR013595">
    <property type="entry name" value="Pept_S33_TAP-like_C"/>
</dbReference>
<dbReference type="InterPro" id="IPR051601">
    <property type="entry name" value="Serine_prot/Carboxylest_S33"/>
</dbReference>
<evidence type="ECO:0000313" key="7">
    <source>
        <dbReference type="Proteomes" id="UP001595859"/>
    </source>
</evidence>
<evidence type="ECO:0000313" key="6">
    <source>
        <dbReference type="EMBL" id="MFC4855040.1"/>
    </source>
</evidence>
<proteinExistence type="inferred from homology"/>
<evidence type="ECO:0000256" key="3">
    <source>
        <dbReference type="ARBA" id="ARBA00022801"/>
    </source>
</evidence>
<dbReference type="PROSITE" id="PS51257">
    <property type="entry name" value="PROKAR_LIPOPROTEIN"/>
    <property type="match status" value="1"/>
</dbReference>
<dbReference type="EMBL" id="JBHSIS010000007">
    <property type="protein sequence ID" value="MFC4855040.1"/>
    <property type="molecule type" value="Genomic_DNA"/>
</dbReference>